<protein>
    <submittedName>
        <fullName evidence="1">Uncharacterized protein</fullName>
    </submittedName>
</protein>
<evidence type="ECO:0000313" key="1">
    <source>
        <dbReference type="EMBL" id="ABE29108.1"/>
    </source>
</evidence>
<organism evidence="1 2">
    <name type="scientific">Paraburkholderia xenovorans (strain LB400)</name>
    <dbReference type="NCBI Taxonomy" id="266265"/>
    <lineage>
        <taxon>Bacteria</taxon>
        <taxon>Pseudomonadati</taxon>
        <taxon>Pseudomonadota</taxon>
        <taxon>Betaproteobacteria</taxon>
        <taxon>Burkholderiales</taxon>
        <taxon>Burkholderiaceae</taxon>
        <taxon>Paraburkholderia</taxon>
    </lineage>
</organism>
<evidence type="ECO:0000313" key="2">
    <source>
        <dbReference type="Proteomes" id="UP000001817"/>
    </source>
</evidence>
<dbReference type="Proteomes" id="UP000001817">
    <property type="component" value="Chromosome 1"/>
</dbReference>
<name>Q144Y1_PARXL</name>
<dbReference type="AlphaFoldDB" id="Q144Y1"/>
<accession>Q144Y1</accession>
<gene>
    <name evidence="1" type="ORF">Bxe_A3889</name>
</gene>
<reference evidence="1 2" key="1">
    <citation type="journal article" date="2006" name="Proc. Natl. Acad. Sci. U.S.A.">
        <title>Burkholderia xenovorans LB400 harbors a multi-replicon, 9.73-Mbp genome shaped for versatility.</title>
        <authorList>
            <person name="Chain P.S."/>
            <person name="Denef V.J."/>
            <person name="Konstantinidis K.T."/>
            <person name="Vergez L.M."/>
            <person name="Agullo L."/>
            <person name="Reyes V.L."/>
            <person name="Hauser L."/>
            <person name="Cordova M."/>
            <person name="Gomez L."/>
            <person name="Gonzalez M."/>
            <person name="Land M."/>
            <person name="Lao V."/>
            <person name="Larimer F."/>
            <person name="LiPuma J.J."/>
            <person name="Mahenthiralingam E."/>
            <person name="Malfatti S.A."/>
            <person name="Marx C.J."/>
            <person name="Parnell J.J."/>
            <person name="Ramette A."/>
            <person name="Richardson P."/>
            <person name="Seeger M."/>
            <person name="Smith D."/>
            <person name="Spilker T."/>
            <person name="Sul W.J."/>
            <person name="Tsoi T.V."/>
            <person name="Ulrich L.E."/>
            <person name="Zhulin I.B."/>
            <person name="Tiedje J.M."/>
        </authorList>
    </citation>
    <scope>NUCLEOTIDE SEQUENCE [LARGE SCALE GENOMIC DNA]</scope>
    <source>
        <strain evidence="1 2">LB400</strain>
    </source>
</reference>
<sequence>MPRKDSQQGEPRDRLSARSIAPRCAGCRYRTNLISARPDHVSVTSLRSRTHCKLLAMKLYSSCSSSHGSGMRDMRPSSCVFIAASLTVAFYNGSS</sequence>
<proteinExistence type="predicted"/>
<dbReference type="KEGG" id="bxe:Bxe_A3889"/>
<keyword evidence="2" id="KW-1185">Reference proteome</keyword>
<dbReference type="EMBL" id="CP000270">
    <property type="protein sequence ID" value="ABE29108.1"/>
    <property type="molecule type" value="Genomic_DNA"/>
</dbReference>